<feature type="binding site" evidence="8">
    <location>
        <position position="47"/>
    </location>
    <ligand>
        <name>Mn(2+)</name>
        <dbReference type="ChEBI" id="CHEBI:29035"/>
        <label>1</label>
    </ligand>
</feature>
<evidence type="ECO:0000313" key="10">
    <source>
        <dbReference type="EMBL" id="BDU71923.1"/>
    </source>
</evidence>
<accession>A0AA48GX24</accession>
<gene>
    <name evidence="10" type="ORF">METEAL_10970</name>
</gene>
<evidence type="ECO:0000256" key="3">
    <source>
        <dbReference type="ARBA" id="ARBA00022723"/>
    </source>
</evidence>
<feature type="binding site" evidence="9">
    <location>
        <position position="238"/>
    </location>
    <ligand>
        <name>substrate</name>
    </ligand>
</feature>
<dbReference type="InterPro" id="IPR004464">
    <property type="entry name" value="FBPase_class-2/SBPase"/>
</dbReference>
<evidence type="ECO:0000256" key="6">
    <source>
        <dbReference type="ARBA" id="ARBA00023277"/>
    </source>
</evidence>
<dbReference type="EMBL" id="AP027080">
    <property type="protein sequence ID" value="BDU71923.1"/>
    <property type="molecule type" value="Genomic_DNA"/>
</dbReference>
<evidence type="ECO:0000313" key="11">
    <source>
        <dbReference type="Proteomes" id="UP001238179"/>
    </source>
</evidence>
<feature type="binding site" evidence="8">
    <location>
        <position position="241"/>
    </location>
    <ligand>
        <name>Mn(2+)</name>
        <dbReference type="ChEBI" id="CHEBI:29035"/>
        <label>2</label>
    </ligand>
</feature>
<dbReference type="KEGG" id="msil:METEAL_10970"/>
<dbReference type="GO" id="GO:0006094">
    <property type="term" value="P:gluconeogenesis"/>
    <property type="evidence" value="ECO:0007669"/>
    <property type="project" value="InterPro"/>
</dbReference>
<dbReference type="GO" id="GO:0030388">
    <property type="term" value="P:fructose 1,6-bisphosphate metabolic process"/>
    <property type="evidence" value="ECO:0007669"/>
    <property type="project" value="TreeGrafter"/>
</dbReference>
<dbReference type="Gene3D" id="3.30.540.10">
    <property type="entry name" value="Fructose-1,6-Bisphosphatase, subunit A, domain 1"/>
    <property type="match status" value="1"/>
</dbReference>
<dbReference type="PANTHER" id="PTHR30447:SF0">
    <property type="entry name" value="FRUCTOSE-1,6-BISPHOSPHATASE 1 CLASS 2-RELATED"/>
    <property type="match status" value="1"/>
</dbReference>
<evidence type="ECO:0000256" key="2">
    <source>
        <dbReference type="ARBA" id="ARBA00008989"/>
    </source>
</evidence>
<protein>
    <recommendedName>
        <fullName evidence="7">Fructose-1,6-bisphosphatase</fullName>
    </recommendedName>
</protein>
<dbReference type="Gene3D" id="3.40.190.90">
    <property type="match status" value="1"/>
</dbReference>
<name>A0AA48GX24_9BACT</name>
<evidence type="ECO:0000256" key="1">
    <source>
        <dbReference type="ARBA" id="ARBA00001273"/>
    </source>
</evidence>
<feature type="binding site" evidence="8">
    <location>
        <position position="104"/>
    </location>
    <ligand>
        <name>Mn(2+)</name>
        <dbReference type="ChEBI" id="CHEBI:29035"/>
        <label>2</label>
    </ligand>
</feature>
<evidence type="ECO:0000256" key="8">
    <source>
        <dbReference type="PIRSR" id="PIRSR004532-1"/>
    </source>
</evidence>
<comment type="catalytic activity">
    <reaction evidence="1">
        <text>beta-D-fructose 1,6-bisphosphate + H2O = beta-D-fructose 6-phosphate + phosphate</text>
        <dbReference type="Rhea" id="RHEA:11064"/>
        <dbReference type="ChEBI" id="CHEBI:15377"/>
        <dbReference type="ChEBI" id="CHEBI:32966"/>
        <dbReference type="ChEBI" id="CHEBI:43474"/>
        <dbReference type="ChEBI" id="CHEBI:57634"/>
        <dbReference type="EC" id="3.1.3.11"/>
    </reaction>
</comment>
<reference evidence="11" key="1">
    <citation type="journal article" date="2023" name="Int. J. Syst. Evol. Microbiol.">
        <title>Mesoterricola silvestris gen. nov., sp. nov., Mesoterricola sediminis sp. nov., Geothrix oryzae sp. nov., Geothrix edaphica sp. nov., Geothrix rubra sp. nov., and Geothrix limicola sp. nov., six novel members of Acidobacteriota isolated from soils.</title>
        <authorList>
            <person name="Itoh H."/>
            <person name="Sugisawa Y."/>
            <person name="Mise K."/>
            <person name="Xu Z."/>
            <person name="Kuniyasu M."/>
            <person name="Ushijima N."/>
            <person name="Kawano K."/>
            <person name="Kobayashi E."/>
            <person name="Shiratori Y."/>
            <person name="Masuda Y."/>
            <person name="Senoo K."/>
        </authorList>
    </citation>
    <scope>NUCLEOTIDE SEQUENCE [LARGE SCALE GENOMIC DNA]</scope>
    <source>
        <strain evidence="11">W79</strain>
    </source>
</reference>
<organism evidence="10 11">
    <name type="scientific">Mesoterricola silvestris</name>
    <dbReference type="NCBI Taxonomy" id="2927979"/>
    <lineage>
        <taxon>Bacteria</taxon>
        <taxon>Pseudomonadati</taxon>
        <taxon>Acidobacteriota</taxon>
        <taxon>Holophagae</taxon>
        <taxon>Holophagales</taxon>
        <taxon>Holophagaceae</taxon>
        <taxon>Mesoterricola</taxon>
    </lineage>
</organism>
<feature type="binding site" evidence="8">
    <location>
        <position position="101"/>
    </location>
    <ligand>
        <name>Mn(2+)</name>
        <dbReference type="ChEBI" id="CHEBI:29035"/>
        <label>2</label>
    </ligand>
</feature>
<dbReference type="Proteomes" id="UP001238179">
    <property type="component" value="Chromosome"/>
</dbReference>
<evidence type="ECO:0000256" key="5">
    <source>
        <dbReference type="ARBA" id="ARBA00023211"/>
    </source>
</evidence>
<dbReference type="NCBIfam" id="TIGR00330">
    <property type="entry name" value="glpX"/>
    <property type="match status" value="1"/>
</dbReference>
<feature type="binding site" evidence="9">
    <location>
        <position position="140"/>
    </location>
    <ligand>
        <name>substrate</name>
    </ligand>
</feature>
<keyword evidence="3 8" id="KW-0479">Metal-binding</keyword>
<dbReference type="PIRSF" id="PIRSF004532">
    <property type="entry name" value="GlpX"/>
    <property type="match status" value="1"/>
</dbReference>
<dbReference type="GO" id="GO:0006071">
    <property type="term" value="P:glycerol metabolic process"/>
    <property type="evidence" value="ECO:0007669"/>
    <property type="project" value="InterPro"/>
</dbReference>
<dbReference type="GO" id="GO:0042132">
    <property type="term" value="F:fructose 1,6-bisphosphate 1-phosphatase activity"/>
    <property type="evidence" value="ECO:0007669"/>
    <property type="project" value="UniProtKB-EC"/>
</dbReference>
<dbReference type="SUPFAM" id="SSF56655">
    <property type="entry name" value="Carbohydrate phosphatase"/>
    <property type="match status" value="1"/>
</dbReference>
<evidence type="ECO:0000256" key="9">
    <source>
        <dbReference type="PIRSR" id="PIRSR004532-2"/>
    </source>
</evidence>
<feature type="binding site" evidence="9">
    <location>
        <begin position="214"/>
        <end position="216"/>
    </location>
    <ligand>
        <name>substrate</name>
    </ligand>
</feature>
<dbReference type="GO" id="GO:0005829">
    <property type="term" value="C:cytosol"/>
    <property type="evidence" value="ECO:0007669"/>
    <property type="project" value="TreeGrafter"/>
</dbReference>
<dbReference type="PANTHER" id="PTHR30447">
    <property type="entry name" value="FRUCTOSE-1,6-BISPHOSPHATASE CLASS 2"/>
    <property type="match status" value="1"/>
</dbReference>
<feature type="binding site" evidence="9">
    <location>
        <begin position="192"/>
        <end position="194"/>
    </location>
    <ligand>
        <name>substrate</name>
    </ligand>
</feature>
<keyword evidence="4" id="KW-0378">Hydrolase</keyword>
<dbReference type="RefSeq" id="WP_316414825.1">
    <property type="nucleotide sequence ID" value="NZ_AP027080.1"/>
</dbReference>
<proteinExistence type="inferred from homology"/>
<keyword evidence="5 8" id="KW-0464">Manganese</keyword>
<evidence type="ECO:0000256" key="4">
    <source>
        <dbReference type="ARBA" id="ARBA00022801"/>
    </source>
</evidence>
<keyword evidence="6 7" id="KW-0119">Carbohydrate metabolism</keyword>
<dbReference type="Pfam" id="PF03320">
    <property type="entry name" value="FBPase_glpX"/>
    <property type="match status" value="1"/>
</dbReference>
<sequence length="364" mass="38912">MAFVPPIPDGGSYDRERTLEFEFVRATENAALQAIRWSGRGEKEKADAVACAAIAGVFDQLDIQGEVVIGEGIKDQAPGIFVGEKLGTWRPGAPRFDIALDPIDGTTNIAKGLPNSISVIAAAQVADGATHALRNLPSFYSHKIAYGPAVKAALDRHPGPSFLDRPLAEVLGFVAEALGKRVRDLVVVTMDRPRHDAIIRQVREAGSALRLISDGDITAAVAPSLPLSGVDLYLGMGGSPEGVLAAAALKCLGGDLQLRMWFDPARHPEHHAEVTAQVPAAELRRVFHVRDLVVGDSALFCATGITDSSLLPGVKLIGHQAETHSILMRASSGTVRHIQAIHQLDRKGTPMRESFLRGLDTSFR</sequence>
<dbReference type="AlphaFoldDB" id="A0AA48GX24"/>
<comment type="similarity">
    <text evidence="2 7">Belongs to the FBPase class 2 family.</text>
</comment>
<feature type="binding site" evidence="9">
    <location>
        <begin position="104"/>
        <end position="106"/>
    </location>
    <ligand>
        <name>substrate</name>
    </ligand>
</feature>
<evidence type="ECO:0000256" key="7">
    <source>
        <dbReference type="PIRNR" id="PIRNR004532"/>
    </source>
</evidence>
<feature type="binding site" evidence="8">
    <location>
        <position position="71"/>
    </location>
    <ligand>
        <name>Mn(2+)</name>
        <dbReference type="ChEBI" id="CHEBI:29035"/>
        <label>1</label>
    </ligand>
</feature>
<comment type="cofactor">
    <cofactor evidence="8">
        <name>Mn(2+)</name>
        <dbReference type="ChEBI" id="CHEBI:29035"/>
    </cofactor>
</comment>
<keyword evidence="11" id="KW-1185">Reference proteome</keyword>
<dbReference type="GO" id="GO:0046872">
    <property type="term" value="F:metal ion binding"/>
    <property type="evidence" value="ECO:0007669"/>
    <property type="project" value="UniProtKB-KW"/>
</dbReference>